<dbReference type="GO" id="GO:0005975">
    <property type="term" value="P:carbohydrate metabolic process"/>
    <property type="evidence" value="ECO:0007669"/>
    <property type="project" value="InterPro"/>
</dbReference>
<feature type="domain" description="GH16" evidence="7">
    <location>
        <begin position="1"/>
        <end position="254"/>
    </location>
</feature>
<dbReference type="PRINTS" id="PR00313">
    <property type="entry name" value="CABNDNGRPT"/>
</dbReference>
<dbReference type="SUPFAM" id="SSF49899">
    <property type="entry name" value="Concanavalin A-like lectins/glucanases"/>
    <property type="match status" value="1"/>
</dbReference>
<proteinExistence type="inferred from homology"/>
<dbReference type="PROSITE" id="PS51762">
    <property type="entry name" value="GH16_2"/>
    <property type="match status" value="1"/>
</dbReference>
<dbReference type="InterPro" id="IPR001343">
    <property type="entry name" value="Hemolysn_Ca-bd"/>
</dbReference>
<dbReference type="InterPro" id="IPR011049">
    <property type="entry name" value="Serralysin-like_metalloprot_C"/>
</dbReference>
<comment type="cofactor">
    <cofactor evidence="1">
        <name>Ca(2+)</name>
        <dbReference type="ChEBI" id="CHEBI:29108"/>
    </cofactor>
</comment>
<dbReference type="KEGG" id="geh:HYN69_13955"/>
<organism evidence="8 9">
    <name type="scientific">Paragemmobacter aquarius</name>
    <dbReference type="NCBI Taxonomy" id="2169400"/>
    <lineage>
        <taxon>Bacteria</taxon>
        <taxon>Pseudomonadati</taxon>
        <taxon>Pseudomonadota</taxon>
        <taxon>Alphaproteobacteria</taxon>
        <taxon>Rhodobacterales</taxon>
        <taxon>Paracoccaceae</taxon>
        <taxon>Paragemmobacter</taxon>
    </lineage>
</organism>
<dbReference type="GO" id="GO:0005615">
    <property type="term" value="C:extracellular space"/>
    <property type="evidence" value="ECO:0007669"/>
    <property type="project" value="InterPro"/>
</dbReference>
<dbReference type="Gene3D" id="2.60.120.200">
    <property type="match status" value="1"/>
</dbReference>
<evidence type="ECO:0000313" key="8">
    <source>
        <dbReference type="EMBL" id="AWB49455.1"/>
    </source>
</evidence>
<evidence type="ECO:0000256" key="5">
    <source>
        <dbReference type="ARBA" id="ARBA00022737"/>
    </source>
</evidence>
<evidence type="ECO:0000259" key="7">
    <source>
        <dbReference type="PROSITE" id="PS51762"/>
    </source>
</evidence>
<dbReference type="Proteomes" id="UP000244496">
    <property type="component" value="Chromosome"/>
</dbReference>
<dbReference type="Pfam" id="PF00353">
    <property type="entry name" value="HemolysinCabind"/>
    <property type="match status" value="4"/>
</dbReference>
<dbReference type="GO" id="GO:0005509">
    <property type="term" value="F:calcium ion binding"/>
    <property type="evidence" value="ECO:0007669"/>
    <property type="project" value="InterPro"/>
</dbReference>
<dbReference type="InterPro" id="IPR013858">
    <property type="entry name" value="Peptidase_M10B_C"/>
</dbReference>
<dbReference type="InterPro" id="IPR000757">
    <property type="entry name" value="Beta-glucanase-like"/>
</dbReference>
<reference evidence="8 9" key="1">
    <citation type="submission" date="2018-04" db="EMBL/GenBank/DDBJ databases">
        <title>Genome sequencing of Gemmobacter.</title>
        <authorList>
            <person name="Yi H."/>
            <person name="Baek M.-G."/>
        </authorList>
    </citation>
    <scope>NUCLEOTIDE SEQUENCE [LARGE SCALE GENOMIC DNA]</scope>
    <source>
        <strain evidence="8 9">HYN0069</strain>
    </source>
</reference>
<feature type="region of interest" description="Disordered" evidence="6">
    <location>
        <begin position="1"/>
        <end position="20"/>
    </location>
</feature>
<name>A0A2S0UNT4_9RHOB</name>
<gene>
    <name evidence="8" type="ORF">HYN69_13955</name>
</gene>
<dbReference type="AlphaFoldDB" id="A0A2S0UNT4"/>
<keyword evidence="4" id="KW-0964">Secreted</keyword>
<dbReference type="PANTHER" id="PTHR38340:SF1">
    <property type="entry name" value="S-LAYER PROTEIN"/>
    <property type="match status" value="1"/>
</dbReference>
<evidence type="ECO:0000313" key="9">
    <source>
        <dbReference type="Proteomes" id="UP000244496"/>
    </source>
</evidence>
<protein>
    <recommendedName>
        <fullName evidence="7">GH16 domain-containing protein</fullName>
    </recommendedName>
</protein>
<comment type="similarity">
    <text evidence="3">Belongs to the glycosyl hydrolase 16 family.</text>
</comment>
<evidence type="ECO:0000256" key="2">
    <source>
        <dbReference type="ARBA" id="ARBA00004613"/>
    </source>
</evidence>
<dbReference type="PANTHER" id="PTHR38340">
    <property type="entry name" value="S-LAYER PROTEIN"/>
    <property type="match status" value="1"/>
</dbReference>
<evidence type="ECO:0000256" key="4">
    <source>
        <dbReference type="ARBA" id="ARBA00022525"/>
    </source>
</evidence>
<evidence type="ECO:0000256" key="3">
    <source>
        <dbReference type="ARBA" id="ARBA00006865"/>
    </source>
</evidence>
<dbReference type="Gene3D" id="2.150.10.10">
    <property type="entry name" value="Serralysin-like metalloprotease, C-terminal"/>
    <property type="match status" value="2"/>
</dbReference>
<comment type="subcellular location">
    <subcellularLocation>
        <location evidence="2">Secreted</location>
    </subcellularLocation>
</comment>
<evidence type="ECO:0000256" key="1">
    <source>
        <dbReference type="ARBA" id="ARBA00001913"/>
    </source>
</evidence>
<sequence>MEQPMALDFSSGKKAFSPSLGPTPTSLASIFTASAPTEGYMVSDYPATQTSRLRWSPDNVIWHPDGSFDLVLEPSPAGTDRPFVSGEVATTATAMTGTWEWTLQAPDMASGSVLGMFLFQADPQSPRAEYDFEFVGDDTTQIELNVHMQNVSGQIVTLEGGPQTIDLGFDAALGQHSYTIEVTGTSATFTIDGRELATYTAADMIGDAWRVTDLRAYVDLWPVSPGGQEYWAGPWVYPGSPMVAKVTAMGMVTQGGEPPPTGLVGNELANLLAGTIGNDVMDGRGGNDTLNGNAGDDALLGGAGNDHLFGGDGADTFFLDAGNDLIDGGAGIDWLAVASAVGVALTLGKSGRDAAMGNDTVKNVENVIGGAGNDTITGDRMANILLGSTGDDALSGDKGNDVLDGGLGRDRLTGGQGADTFLFRSATDSPRGAGDTITDFRGGQDKIDLMDISDHSLTFGKTATSYGIWTEGDKRSMHLVADVDGDALPDLDIAFAGNARFTASDLIL</sequence>
<dbReference type="PROSITE" id="PS00330">
    <property type="entry name" value="HEMOLYSIN_CALCIUM"/>
    <property type="match status" value="4"/>
</dbReference>
<dbReference type="Pfam" id="PF00722">
    <property type="entry name" value="Glyco_hydro_16"/>
    <property type="match status" value="1"/>
</dbReference>
<dbReference type="InterPro" id="IPR018511">
    <property type="entry name" value="Hemolysin-typ_Ca-bd_CS"/>
</dbReference>
<dbReference type="InterPro" id="IPR013320">
    <property type="entry name" value="ConA-like_dom_sf"/>
</dbReference>
<accession>A0A2S0UNT4</accession>
<evidence type="ECO:0000256" key="6">
    <source>
        <dbReference type="SAM" id="MobiDB-lite"/>
    </source>
</evidence>
<dbReference type="SUPFAM" id="SSF51120">
    <property type="entry name" value="beta-Roll"/>
    <property type="match status" value="2"/>
</dbReference>
<keyword evidence="5" id="KW-0677">Repeat</keyword>
<dbReference type="EMBL" id="CP028918">
    <property type="protein sequence ID" value="AWB49455.1"/>
    <property type="molecule type" value="Genomic_DNA"/>
</dbReference>
<dbReference type="GO" id="GO:0004553">
    <property type="term" value="F:hydrolase activity, hydrolyzing O-glycosyl compounds"/>
    <property type="evidence" value="ECO:0007669"/>
    <property type="project" value="InterPro"/>
</dbReference>
<dbReference type="Pfam" id="PF08548">
    <property type="entry name" value="Peptidase_M10_C"/>
    <property type="match status" value="1"/>
</dbReference>
<dbReference type="InterPro" id="IPR050557">
    <property type="entry name" value="RTX_toxin/Mannuronan_C5-epim"/>
</dbReference>
<keyword evidence="9" id="KW-1185">Reference proteome</keyword>